<dbReference type="SUPFAM" id="SSF103481">
    <property type="entry name" value="Multidrug resistance efflux transporter EmrE"/>
    <property type="match status" value="1"/>
</dbReference>
<name>A0A7Y2W9I2_9GAMM</name>
<feature type="transmembrane region" description="Helical" evidence="1">
    <location>
        <begin position="34"/>
        <end position="52"/>
    </location>
</feature>
<dbReference type="Proteomes" id="UP000569202">
    <property type="component" value="Unassembled WGS sequence"/>
</dbReference>
<dbReference type="InterPro" id="IPR000620">
    <property type="entry name" value="EamA_dom"/>
</dbReference>
<evidence type="ECO:0000313" key="3">
    <source>
        <dbReference type="EMBL" id="NNH76401.1"/>
    </source>
</evidence>
<feature type="transmembrane region" description="Helical" evidence="1">
    <location>
        <begin position="7"/>
        <end position="28"/>
    </location>
</feature>
<dbReference type="AlphaFoldDB" id="A0A7Y2W9I2"/>
<evidence type="ECO:0000259" key="2">
    <source>
        <dbReference type="Pfam" id="PF00892"/>
    </source>
</evidence>
<feature type="transmembrane region" description="Helical" evidence="1">
    <location>
        <begin position="270"/>
        <end position="287"/>
    </location>
</feature>
<keyword evidence="1" id="KW-1133">Transmembrane helix</keyword>
<keyword evidence="1" id="KW-0472">Membrane</keyword>
<feature type="transmembrane region" description="Helical" evidence="1">
    <location>
        <begin position="245"/>
        <end position="264"/>
    </location>
</feature>
<evidence type="ECO:0000313" key="4">
    <source>
        <dbReference type="Proteomes" id="UP000569202"/>
    </source>
</evidence>
<dbReference type="InterPro" id="IPR037185">
    <property type="entry name" value="EmrE-like"/>
</dbReference>
<feature type="transmembrane region" description="Helical" evidence="1">
    <location>
        <begin position="92"/>
        <end position="114"/>
    </location>
</feature>
<organism evidence="3 4">
    <name type="scientific">Acinetobacter terrae</name>
    <dbReference type="NCBI Taxonomy" id="2731247"/>
    <lineage>
        <taxon>Bacteria</taxon>
        <taxon>Pseudomonadati</taxon>
        <taxon>Pseudomonadota</taxon>
        <taxon>Gammaproteobacteria</taxon>
        <taxon>Moraxellales</taxon>
        <taxon>Moraxellaceae</taxon>
        <taxon>Acinetobacter</taxon>
        <taxon>Acinetobacter Taxon 24</taxon>
    </lineage>
</organism>
<feature type="transmembrane region" description="Helical" evidence="1">
    <location>
        <begin position="157"/>
        <end position="175"/>
    </location>
</feature>
<dbReference type="RefSeq" id="WP_171539612.1">
    <property type="nucleotide sequence ID" value="NZ_JABERL010000003.1"/>
</dbReference>
<reference evidence="3 4" key="1">
    <citation type="submission" date="2020-04" db="EMBL/GenBank/DDBJ databases">
        <title>Acinetobacter Taxon 24.</title>
        <authorList>
            <person name="Nemec A."/>
            <person name="Radolfova-Krizova L."/>
            <person name="Higgins P.G."/>
            <person name="Spanelova P."/>
        </authorList>
    </citation>
    <scope>NUCLEOTIDE SEQUENCE [LARGE SCALE GENOMIC DNA]</scope>
    <source>
        <strain evidence="3 4">ANC 5380</strain>
    </source>
</reference>
<proteinExistence type="predicted"/>
<dbReference type="NCBIfam" id="NF008676">
    <property type="entry name" value="PRK11689.1"/>
    <property type="match status" value="1"/>
</dbReference>
<dbReference type="Pfam" id="PF00892">
    <property type="entry name" value="EamA"/>
    <property type="match status" value="1"/>
</dbReference>
<keyword evidence="1" id="KW-0812">Transmembrane</keyword>
<sequence length="295" mass="32993">MKAFNRATLIGFSSILIWASLVAVVKLITESLSPVSAIALIYSFSAMAILVLNGLPRFQQISKAYLWGCGALFVAYEILFLVSIALSQNHDQVLIIAMINYLWPPLTIVFSILAKQLNYRWPVIVGFIVSVFGLLLVVNPDILNLQQFLHILQQNPIAYFFAFLGALLWPCYSVLTKKYAQGQNAVPLFFLVTAIALWCIHFIMDEAFIFPQLNMWLLIAVTGGLVGIAYSNWNQSLQFGNIKLLILATYFMPVLSSFISMLILDATPSLTFWIGTCLVTFGAMICWKNTAEIQV</sequence>
<accession>A0A7Y2W9I2</accession>
<dbReference type="EMBL" id="JABERL010000003">
    <property type="protein sequence ID" value="NNH76401.1"/>
    <property type="molecule type" value="Genomic_DNA"/>
</dbReference>
<dbReference type="GO" id="GO:0016020">
    <property type="term" value="C:membrane"/>
    <property type="evidence" value="ECO:0007669"/>
    <property type="project" value="InterPro"/>
</dbReference>
<comment type="caution">
    <text evidence="3">The sequence shown here is derived from an EMBL/GenBank/DDBJ whole genome shotgun (WGS) entry which is preliminary data.</text>
</comment>
<feature type="transmembrane region" description="Helical" evidence="1">
    <location>
        <begin position="121"/>
        <end position="137"/>
    </location>
</feature>
<feature type="transmembrane region" description="Helical" evidence="1">
    <location>
        <begin position="64"/>
        <end position="86"/>
    </location>
</feature>
<evidence type="ECO:0000256" key="1">
    <source>
        <dbReference type="SAM" id="Phobius"/>
    </source>
</evidence>
<feature type="transmembrane region" description="Helical" evidence="1">
    <location>
        <begin position="216"/>
        <end position="233"/>
    </location>
</feature>
<protein>
    <submittedName>
        <fullName evidence="3">Aromatic amino acid DMT transporter YddG</fullName>
    </submittedName>
</protein>
<gene>
    <name evidence="3" type="primary">yddG</name>
    <name evidence="3" type="ORF">HLH17_01585</name>
</gene>
<feature type="transmembrane region" description="Helical" evidence="1">
    <location>
        <begin position="187"/>
        <end position="204"/>
    </location>
</feature>
<feature type="domain" description="EamA" evidence="2">
    <location>
        <begin position="157"/>
        <end position="285"/>
    </location>
</feature>